<organism evidence="2">
    <name type="scientific">bioreactor metagenome</name>
    <dbReference type="NCBI Taxonomy" id="1076179"/>
    <lineage>
        <taxon>unclassified sequences</taxon>
        <taxon>metagenomes</taxon>
        <taxon>ecological metagenomes</taxon>
    </lineage>
</organism>
<feature type="region of interest" description="Disordered" evidence="1">
    <location>
        <begin position="110"/>
        <end position="282"/>
    </location>
</feature>
<name>A0A644UNP7_9ZZZZ</name>
<feature type="compositionally biased region" description="Basic and acidic residues" evidence="1">
    <location>
        <begin position="1"/>
        <end position="28"/>
    </location>
</feature>
<dbReference type="AlphaFoldDB" id="A0A644UNP7"/>
<comment type="caution">
    <text evidence="2">The sequence shown here is derived from an EMBL/GenBank/DDBJ whole genome shotgun (WGS) entry which is preliminary data.</text>
</comment>
<feature type="compositionally biased region" description="Basic and acidic residues" evidence="1">
    <location>
        <begin position="238"/>
        <end position="252"/>
    </location>
</feature>
<feature type="compositionally biased region" description="Basic and acidic residues" evidence="1">
    <location>
        <begin position="110"/>
        <end position="150"/>
    </location>
</feature>
<accession>A0A644UNP7</accession>
<dbReference type="EMBL" id="VSSQ01000138">
    <property type="protein sequence ID" value="MPL80541.1"/>
    <property type="molecule type" value="Genomic_DNA"/>
</dbReference>
<proteinExistence type="predicted"/>
<sequence>MSKLLADVHEAHQRADDQKDDRQKHDRGGGGGGILQQRDVIRDQPPDVRGLRTRHEPHGNEIAHHQRQHEDRADHDPGLRERDDDMGQDLHPRGAVVARRLDQAAVDAHHRVEDGRDHEQRVQMYESQHHREIGVKQPLDRRIDDAEAHQRLVRQPVAPEEGNPGDHPDDVRGQKGNGAQQKQHHPRRLGPDVEGEVIGHGEADAERQPPDQRGIDEGLEEHLIGHRRGQQELVVLKAEGRDDREFRGLPEAHDEDGEDRQHQKARQHRGERRGQKPALQIA</sequence>
<evidence type="ECO:0000313" key="2">
    <source>
        <dbReference type="EMBL" id="MPL80541.1"/>
    </source>
</evidence>
<evidence type="ECO:0000256" key="1">
    <source>
        <dbReference type="SAM" id="MobiDB-lite"/>
    </source>
</evidence>
<reference evidence="2" key="1">
    <citation type="submission" date="2019-08" db="EMBL/GenBank/DDBJ databases">
        <authorList>
            <person name="Kucharzyk K."/>
            <person name="Murdoch R.W."/>
            <person name="Higgins S."/>
            <person name="Loffler F."/>
        </authorList>
    </citation>
    <scope>NUCLEOTIDE SEQUENCE</scope>
</reference>
<feature type="region of interest" description="Disordered" evidence="1">
    <location>
        <begin position="1"/>
        <end position="90"/>
    </location>
</feature>
<feature type="compositionally biased region" description="Basic and acidic residues" evidence="1">
    <location>
        <begin position="39"/>
        <end position="90"/>
    </location>
</feature>
<gene>
    <name evidence="2" type="ORF">SDC9_26442</name>
</gene>
<protein>
    <submittedName>
        <fullName evidence="2">Uncharacterized protein</fullName>
    </submittedName>
</protein>
<feature type="compositionally biased region" description="Basic and acidic residues" evidence="1">
    <location>
        <begin position="164"/>
        <end position="173"/>
    </location>
</feature>
<feature type="compositionally biased region" description="Basic and acidic residues" evidence="1">
    <location>
        <begin position="197"/>
        <end position="224"/>
    </location>
</feature>